<dbReference type="AlphaFoldDB" id="A0A9D9H6Q8"/>
<accession>A0A9D9H6Q8</accession>
<name>A0A9D9H6Q8_9SPIO</name>
<reference evidence="1" key="2">
    <citation type="journal article" date="2021" name="PeerJ">
        <title>Extensive microbial diversity within the chicken gut microbiome revealed by metagenomics and culture.</title>
        <authorList>
            <person name="Gilroy R."/>
            <person name="Ravi A."/>
            <person name="Getino M."/>
            <person name="Pursley I."/>
            <person name="Horton D.L."/>
            <person name="Alikhan N.F."/>
            <person name="Baker D."/>
            <person name="Gharbi K."/>
            <person name="Hall N."/>
            <person name="Watson M."/>
            <person name="Adriaenssens E.M."/>
            <person name="Foster-Nyarko E."/>
            <person name="Jarju S."/>
            <person name="Secka A."/>
            <person name="Antonio M."/>
            <person name="Oren A."/>
            <person name="Chaudhuri R.R."/>
            <person name="La Ragione R."/>
            <person name="Hildebrand F."/>
            <person name="Pallen M.J."/>
        </authorList>
    </citation>
    <scope>NUCLEOTIDE SEQUENCE</scope>
    <source>
        <strain evidence="1">7293</strain>
    </source>
</reference>
<proteinExistence type="predicted"/>
<protein>
    <submittedName>
        <fullName evidence="1">C_GCAxxG_C_C family protein</fullName>
    </submittedName>
</protein>
<evidence type="ECO:0000313" key="1">
    <source>
        <dbReference type="EMBL" id="MBO8437212.1"/>
    </source>
</evidence>
<reference evidence="1" key="1">
    <citation type="submission" date="2020-10" db="EMBL/GenBank/DDBJ databases">
        <authorList>
            <person name="Gilroy R."/>
        </authorList>
    </citation>
    <scope>NUCLEOTIDE SEQUENCE</scope>
    <source>
        <strain evidence="1">7293</strain>
    </source>
</reference>
<dbReference type="Proteomes" id="UP000823615">
    <property type="component" value="Unassembled WGS sequence"/>
</dbReference>
<gene>
    <name evidence="1" type="ORF">IAA97_09610</name>
</gene>
<organism evidence="1 2">
    <name type="scientific">Candidatus Ornithospirochaeta stercoripullorum</name>
    <dbReference type="NCBI Taxonomy" id="2840899"/>
    <lineage>
        <taxon>Bacteria</taxon>
        <taxon>Pseudomonadati</taxon>
        <taxon>Spirochaetota</taxon>
        <taxon>Spirochaetia</taxon>
        <taxon>Spirochaetales</taxon>
        <taxon>Spirochaetaceae</taxon>
        <taxon>Spirochaetaceae incertae sedis</taxon>
        <taxon>Candidatus Ornithospirochaeta</taxon>
    </lineage>
</organism>
<dbReference type="EMBL" id="JADIMT010000108">
    <property type="protein sequence ID" value="MBO8437212.1"/>
    <property type="molecule type" value="Genomic_DNA"/>
</dbReference>
<evidence type="ECO:0000313" key="2">
    <source>
        <dbReference type="Proteomes" id="UP000823615"/>
    </source>
</evidence>
<dbReference type="Pfam" id="PF09719">
    <property type="entry name" value="C_GCAxxG_C_C"/>
    <property type="match status" value="1"/>
</dbReference>
<sequence length="139" mass="15544">MDKYISETVHEMYYGNDDNCALTSLYILCYLFGIELDSQTIVSTVCMHGAGGYRAQCGLVEGPLMAIGIICTSYGWEKKRVVDTAKTFASEFEKKFGSLRCMELRPGGFSPSDPPHLCEELSVRAIKFSYSFLKDAIHK</sequence>
<comment type="caution">
    <text evidence="1">The sequence shown here is derived from an EMBL/GenBank/DDBJ whole genome shotgun (WGS) entry which is preliminary data.</text>
</comment>
<dbReference type="InterPro" id="IPR010181">
    <property type="entry name" value="CGCAxxGCC_motif"/>
</dbReference>